<dbReference type="InterPro" id="IPR020103">
    <property type="entry name" value="PsdUridine_synth_cat_dom_sf"/>
</dbReference>
<keyword evidence="2 4" id="KW-0819">tRNA processing</keyword>
<keyword evidence="3 4" id="KW-0413">Isomerase</keyword>
<dbReference type="EMBL" id="DSYZ01000122">
    <property type="protein sequence ID" value="HGT83330.1"/>
    <property type="molecule type" value="Genomic_DNA"/>
</dbReference>
<reference evidence="6" key="1">
    <citation type="journal article" date="2020" name="mSystems">
        <title>Genome- and Community-Level Interaction Insights into Carbon Utilization and Element Cycling Functions of Hydrothermarchaeota in Hydrothermal Sediment.</title>
        <authorList>
            <person name="Zhou Z."/>
            <person name="Liu Y."/>
            <person name="Xu W."/>
            <person name="Pan J."/>
            <person name="Luo Z.H."/>
            <person name="Li M."/>
        </authorList>
    </citation>
    <scope>NUCLEOTIDE SEQUENCE [LARGE SCALE GENOMIC DNA]</scope>
    <source>
        <strain evidence="6">SpSt-587</strain>
    </source>
</reference>
<sequence>MGGEIKRDPEDFYVEEIIDLKLGDGDYCVVKVTKKNWDTLRLVKQMAKVLRISQKRISFAGTKDKKAVTVQYFSIKGAKGEDLQRVGIKDVEIEFLGYSRREIRLGDLLGNFFRIRVHDCKNGEKFNEIRMELEEKGVPNFFGEQRFGTRFITHEVGKLILQGNFKEAFWTYVAKPSEVEKKEITKIRRELWDCRDPAFGLREFPKHLVYERTLLQKLREGLDEKRALLSLPKTLKMMFVHAYQSYLFNRLLSKRIEDFRTLKAIFEDDWASYITYKTKKPSFTDFSRVGVNKKRVEFLINEGYATLALPLVGYETQLEGWCKVAKEFLAEDNLDVSSFKTEHKEFSSSGSYRSAEIPLKITDLRFENCVFEFYLPAGCYGTVFLREFLKKDFIEEES</sequence>
<evidence type="ECO:0000256" key="4">
    <source>
        <dbReference type="HAMAP-Rule" id="MF_01082"/>
    </source>
</evidence>
<evidence type="ECO:0000259" key="5">
    <source>
        <dbReference type="PROSITE" id="PS50984"/>
    </source>
</evidence>
<dbReference type="GO" id="GO:0031119">
    <property type="term" value="P:tRNA pseudouridine synthesis"/>
    <property type="evidence" value="ECO:0007669"/>
    <property type="project" value="UniProtKB-UniRule"/>
</dbReference>
<dbReference type="PROSITE" id="PS50984">
    <property type="entry name" value="TRUD"/>
    <property type="match status" value="1"/>
</dbReference>
<organism evidence="6">
    <name type="scientific">Archaeoglobus fulgidus</name>
    <dbReference type="NCBI Taxonomy" id="2234"/>
    <lineage>
        <taxon>Archaea</taxon>
        <taxon>Methanobacteriati</taxon>
        <taxon>Methanobacteriota</taxon>
        <taxon>Archaeoglobi</taxon>
        <taxon>Archaeoglobales</taxon>
        <taxon>Archaeoglobaceae</taxon>
        <taxon>Archaeoglobus</taxon>
    </lineage>
</organism>
<dbReference type="NCBIfam" id="TIGR00094">
    <property type="entry name" value="tRNA_TruD_broad"/>
    <property type="match status" value="1"/>
</dbReference>
<name>A0A7J3M4J2_ARCFL</name>
<comment type="catalytic activity">
    <reaction evidence="4">
        <text>uridine(13) in tRNA = pseudouridine(13) in tRNA</text>
        <dbReference type="Rhea" id="RHEA:42540"/>
        <dbReference type="Rhea" id="RHEA-COMP:10105"/>
        <dbReference type="Rhea" id="RHEA-COMP:10106"/>
        <dbReference type="ChEBI" id="CHEBI:65314"/>
        <dbReference type="ChEBI" id="CHEBI:65315"/>
        <dbReference type="EC" id="5.4.99.27"/>
    </reaction>
</comment>
<dbReference type="SUPFAM" id="SSF55120">
    <property type="entry name" value="Pseudouridine synthase"/>
    <property type="match status" value="1"/>
</dbReference>
<dbReference type="InterPro" id="IPR020119">
    <property type="entry name" value="PsdUridine_synth_TruD_CS"/>
</dbReference>
<evidence type="ECO:0000256" key="1">
    <source>
        <dbReference type="ARBA" id="ARBA00007953"/>
    </source>
</evidence>
<evidence type="ECO:0000313" key="6">
    <source>
        <dbReference type="EMBL" id="HGT83330.1"/>
    </source>
</evidence>
<dbReference type="FunFam" id="3.30.70.3160:FF:000001">
    <property type="entry name" value="Probable tRNA pseudouridine synthase D"/>
    <property type="match status" value="1"/>
</dbReference>
<dbReference type="Gene3D" id="1.10.1510.30">
    <property type="match status" value="1"/>
</dbReference>
<protein>
    <recommendedName>
        <fullName evidence="4">Probable tRNA pseudouridine synthase D</fullName>
        <ecNumber evidence="4">5.4.99.27</ecNumber>
    </recommendedName>
    <alternativeName>
        <fullName evidence="4">tRNA pseudouridine(13) synthase</fullName>
    </alternativeName>
    <alternativeName>
        <fullName evidence="4">tRNA pseudouridylate synthase D</fullName>
    </alternativeName>
    <alternativeName>
        <fullName evidence="4">tRNA-uridine isomerase D</fullName>
    </alternativeName>
</protein>
<evidence type="ECO:0000256" key="3">
    <source>
        <dbReference type="ARBA" id="ARBA00023235"/>
    </source>
</evidence>
<dbReference type="Gene3D" id="3.30.70.3160">
    <property type="match status" value="1"/>
</dbReference>
<dbReference type="GO" id="GO:0160150">
    <property type="term" value="F:tRNA pseudouridine(13) synthase activity"/>
    <property type="evidence" value="ECO:0007669"/>
    <property type="project" value="UniProtKB-EC"/>
</dbReference>
<comment type="function">
    <text evidence="4">Could be responsible for synthesis of pseudouridine from uracil-13 in transfer RNAs.</text>
</comment>
<dbReference type="PANTHER" id="PTHR13326:SF21">
    <property type="entry name" value="PSEUDOURIDYLATE SYNTHASE PUS7L"/>
    <property type="match status" value="1"/>
</dbReference>
<dbReference type="PROSITE" id="PS01268">
    <property type="entry name" value="UPF0024"/>
    <property type="match status" value="1"/>
</dbReference>
<dbReference type="Pfam" id="PF01142">
    <property type="entry name" value="TruD"/>
    <property type="match status" value="1"/>
</dbReference>
<dbReference type="PIRSF" id="PIRSF037016">
    <property type="entry name" value="Pseudouridin_synth_euk_prd"/>
    <property type="match status" value="1"/>
</dbReference>
<dbReference type="InterPro" id="IPR042214">
    <property type="entry name" value="TruD_catalytic"/>
</dbReference>
<dbReference type="InterPro" id="IPR001656">
    <property type="entry name" value="PsdUridine_synth_TruD"/>
</dbReference>
<dbReference type="PANTHER" id="PTHR13326">
    <property type="entry name" value="TRNA PSEUDOURIDINE SYNTHASE D"/>
    <property type="match status" value="1"/>
</dbReference>
<dbReference type="HAMAP" id="MF_01082">
    <property type="entry name" value="TruD"/>
    <property type="match status" value="1"/>
</dbReference>
<proteinExistence type="inferred from homology"/>
<dbReference type="GO" id="GO:0003723">
    <property type="term" value="F:RNA binding"/>
    <property type="evidence" value="ECO:0007669"/>
    <property type="project" value="InterPro"/>
</dbReference>
<feature type="domain" description="TRUD" evidence="5">
    <location>
        <begin position="137"/>
        <end position="358"/>
    </location>
</feature>
<dbReference type="CDD" id="cd01291">
    <property type="entry name" value="PseudoU_synth"/>
    <property type="match status" value="1"/>
</dbReference>
<comment type="caution">
    <text evidence="6">The sequence shown here is derived from an EMBL/GenBank/DDBJ whole genome shotgun (WGS) entry which is preliminary data.</text>
</comment>
<evidence type="ECO:0000256" key="2">
    <source>
        <dbReference type="ARBA" id="ARBA00022694"/>
    </source>
</evidence>
<feature type="active site" description="Nucleophile" evidence="4">
    <location>
        <position position="64"/>
    </location>
</feature>
<accession>A0A7J3M4J2</accession>
<dbReference type="EC" id="5.4.99.27" evidence="4"/>
<dbReference type="AlphaFoldDB" id="A0A7J3M4J2"/>
<comment type="similarity">
    <text evidence="1 4">Belongs to the pseudouridine synthase TruD family.</text>
</comment>
<dbReference type="InterPro" id="IPR011760">
    <property type="entry name" value="PsdUridine_synth_TruD_insert"/>
</dbReference>
<dbReference type="Gene3D" id="3.30.2350.20">
    <property type="entry name" value="TruD, catalytic domain"/>
    <property type="match status" value="1"/>
</dbReference>
<gene>
    <name evidence="4 6" type="primary">truD</name>
    <name evidence="6" type="ORF">ENT52_06350</name>
</gene>